<accession>A0A318T2B9</accession>
<gene>
    <name evidence="1" type="ORF">C7477_106142</name>
</gene>
<dbReference type="Proteomes" id="UP000247454">
    <property type="component" value="Unassembled WGS sequence"/>
</dbReference>
<comment type="caution">
    <text evidence="1">The sequence shown here is derived from an EMBL/GenBank/DDBJ whole genome shotgun (WGS) entry which is preliminary data.</text>
</comment>
<evidence type="ECO:0000313" key="1">
    <source>
        <dbReference type="EMBL" id="PYE88769.1"/>
    </source>
</evidence>
<dbReference type="AlphaFoldDB" id="A0A318T2B9"/>
<name>A0A318T2B9_9HYPH</name>
<evidence type="ECO:0000313" key="2">
    <source>
        <dbReference type="Proteomes" id="UP000247454"/>
    </source>
</evidence>
<sequence>MNKPLLRPFKAPAGVYILHPDFVQGIIRQVALQNFDDVTRRVDWDAARAEIMQITHMLAEIASEDVRAEGGSEIEAEIHANEVYESLVAGATGIQ</sequence>
<organism evidence="1 2">
    <name type="scientific">Phyllobacterium leguminum</name>
    <dbReference type="NCBI Taxonomy" id="314237"/>
    <lineage>
        <taxon>Bacteria</taxon>
        <taxon>Pseudomonadati</taxon>
        <taxon>Pseudomonadota</taxon>
        <taxon>Alphaproteobacteria</taxon>
        <taxon>Hyphomicrobiales</taxon>
        <taxon>Phyllobacteriaceae</taxon>
        <taxon>Phyllobacterium</taxon>
    </lineage>
</organism>
<proteinExistence type="predicted"/>
<dbReference type="RefSeq" id="WP_110750544.1">
    <property type="nucleotide sequence ID" value="NZ_QJTF01000006.1"/>
</dbReference>
<keyword evidence="2" id="KW-1185">Reference proteome</keyword>
<dbReference type="EMBL" id="QJTF01000006">
    <property type="protein sequence ID" value="PYE88769.1"/>
    <property type="molecule type" value="Genomic_DNA"/>
</dbReference>
<protein>
    <submittedName>
        <fullName evidence="1">Uncharacterized protein</fullName>
    </submittedName>
</protein>
<reference evidence="1 2" key="1">
    <citation type="submission" date="2018-06" db="EMBL/GenBank/DDBJ databases">
        <title>Genomic Encyclopedia of Type Strains, Phase III (KMG-III): the genomes of soil and plant-associated and newly described type strains.</title>
        <authorList>
            <person name="Whitman W."/>
        </authorList>
    </citation>
    <scope>NUCLEOTIDE SEQUENCE [LARGE SCALE GENOMIC DNA]</scope>
    <source>
        <strain evidence="1 2">ORS 1419</strain>
    </source>
</reference>